<feature type="compositionally biased region" description="Pro residues" evidence="1">
    <location>
        <begin position="545"/>
        <end position="561"/>
    </location>
</feature>
<evidence type="ECO:0000313" key="2">
    <source>
        <dbReference type="EMBL" id="KKM62344.1"/>
    </source>
</evidence>
<comment type="caution">
    <text evidence="2">The sequence shown here is derived from an EMBL/GenBank/DDBJ whole genome shotgun (WGS) entry which is preliminary data.</text>
</comment>
<dbReference type="EMBL" id="LAZR01011313">
    <property type="protein sequence ID" value="KKM62344.1"/>
    <property type="molecule type" value="Genomic_DNA"/>
</dbReference>
<organism evidence="2">
    <name type="scientific">marine sediment metagenome</name>
    <dbReference type="NCBI Taxonomy" id="412755"/>
    <lineage>
        <taxon>unclassified sequences</taxon>
        <taxon>metagenomes</taxon>
        <taxon>ecological metagenomes</taxon>
    </lineage>
</organism>
<protein>
    <recommendedName>
        <fullName evidence="3">Large polyvalent protein associated domain-containing protein</fullName>
    </recommendedName>
</protein>
<proteinExistence type="predicted"/>
<feature type="region of interest" description="Disordered" evidence="1">
    <location>
        <begin position="518"/>
        <end position="566"/>
    </location>
</feature>
<accession>A0A0F9IY80</accession>
<reference evidence="2" key="1">
    <citation type="journal article" date="2015" name="Nature">
        <title>Complex archaea that bridge the gap between prokaryotes and eukaryotes.</title>
        <authorList>
            <person name="Spang A."/>
            <person name="Saw J.H."/>
            <person name="Jorgensen S.L."/>
            <person name="Zaremba-Niedzwiedzka K."/>
            <person name="Martijn J."/>
            <person name="Lind A.E."/>
            <person name="van Eijk R."/>
            <person name="Schleper C."/>
            <person name="Guy L."/>
            <person name="Ettema T.J."/>
        </authorList>
    </citation>
    <scope>NUCLEOTIDE SEQUENCE</scope>
</reference>
<sequence length="1005" mass="109437">MALLGSFETAAKRIARLRTQLESTAQGIGDTATQLVDLEGRRRAMEDNLRRFREQERQFQPRPVGGRQFDVPTGLAPQPTPDFFPEVLRGTGDIRFGTAPTAPLTAEGISLEEAQAIRQIGLRTGNRTVGISPEGEIVLPSEAQPAALEAVEQARTQVTGPIAATGLQIAESPIGSFIPGVAQLKELGRKVEDIGVPEGVSPLPRTRTFEEVGEFVNPFLAFAGNEEEQEKAQAVLREAGLPRSLAAEIILDPLNALPVVGFTKIDDLARLLRTATRATGAGKIRALNALKNSDLLIEARRGFIEAGEVGGGPPLRGGGGGLQAERNAVAEVRQRLQARRIEVVERGTQAEADALQAEAIAAEGAVSPTMKEHNALSAERERLILQLAGLSEGREARLLTGDIADIERRLAVIRDDVGFITGRIETAPAPPLRGGQRPPGTRARLGEPVKVMNLDAVVADVRRFGGVDYELYANASTKRGADGGVVRVVDADSGNVVTTKRFPTFKQAEAEFNQAIESAGRAEAPSSAPLRGGEPVNPHIAQADPGPPPPPKEPPKGPPRATPDEPEFRGLQEVAIKGEQPEETLLRRHQGAIDTARREAQIEVTDGNQLLRDAEMGQSFRGTVVPKAGQVDEFDELYRFLHNPSKVDAGDLVVPERLRPMYDKLRAQTDWEQIARLDFDPEMALVEDYFFRGWKPPEGAFTGEARGVLGRKPSFKLPRVNATYEEMRAAGFEPLFWNPFEQQRYSRLMGVKYREQMRLIEDIKARELALPHDGGPIPEGWRVPKVGPAFEGKPFGIIDNAGNPRPMFTRRWAVPDSLANRLENAYGVTPDLGKVGAFGKTVDLQKLIDKLVFIPKRAKLILSVFQHVDFTTRSFVGSWAGFLNALRHGQPIEAVGHLAKWPKSAGEILRATVSPGYRQTLRRLAVDSTPLFPDHPGLSMKSISEAGLSTQDVTIFPEIDTLAREAARGSKVKAIAGQIADLERINRQGLFQGVYPAAILTDVKN</sequence>
<feature type="region of interest" description="Disordered" evidence="1">
    <location>
        <begin position="58"/>
        <end position="80"/>
    </location>
</feature>
<dbReference type="AlphaFoldDB" id="A0A0F9IY80"/>
<name>A0A0F9IY80_9ZZZZ</name>
<gene>
    <name evidence="2" type="ORF">LCGC14_1522650</name>
</gene>
<evidence type="ECO:0000256" key="1">
    <source>
        <dbReference type="SAM" id="MobiDB-lite"/>
    </source>
</evidence>
<feature type="non-terminal residue" evidence="2">
    <location>
        <position position="1005"/>
    </location>
</feature>
<evidence type="ECO:0008006" key="3">
    <source>
        <dbReference type="Google" id="ProtNLM"/>
    </source>
</evidence>